<dbReference type="AlphaFoldDB" id="A0A8C9E8W1"/>
<dbReference type="Pfam" id="PF00607">
    <property type="entry name" value="Gag_p24"/>
    <property type="match status" value="1"/>
</dbReference>
<organism evidence="7 8">
    <name type="scientific">Phocoena sinus</name>
    <name type="common">Vaquita</name>
    <dbReference type="NCBI Taxonomy" id="42100"/>
    <lineage>
        <taxon>Eukaryota</taxon>
        <taxon>Metazoa</taxon>
        <taxon>Chordata</taxon>
        <taxon>Craniata</taxon>
        <taxon>Vertebrata</taxon>
        <taxon>Euteleostomi</taxon>
        <taxon>Mammalia</taxon>
        <taxon>Eutheria</taxon>
        <taxon>Laurasiatheria</taxon>
        <taxon>Artiodactyla</taxon>
        <taxon>Whippomorpha</taxon>
        <taxon>Cetacea</taxon>
        <taxon>Odontoceti</taxon>
        <taxon>Phocoenidae</taxon>
        <taxon>Phocoena</taxon>
    </lineage>
</organism>
<dbReference type="GO" id="GO:0016032">
    <property type="term" value="P:viral process"/>
    <property type="evidence" value="ECO:0007669"/>
    <property type="project" value="InterPro"/>
</dbReference>
<dbReference type="InterPro" id="IPR008916">
    <property type="entry name" value="Retrov_capsid_C"/>
</dbReference>
<feature type="region of interest" description="Disordered" evidence="5">
    <location>
        <begin position="557"/>
        <end position="611"/>
    </location>
</feature>
<dbReference type="PANTHER" id="PTHR40389">
    <property type="entry name" value="ENDOGENOUS RETROVIRUS GROUP K MEMBER 24 GAG POLYPROTEIN-RELATED"/>
    <property type="match status" value="1"/>
</dbReference>
<dbReference type="Gene3D" id="1.10.1200.30">
    <property type="match status" value="1"/>
</dbReference>
<evidence type="ECO:0000256" key="1">
    <source>
        <dbReference type="ARBA" id="ARBA00022723"/>
    </source>
</evidence>
<dbReference type="Ensembl" id="ENSPSNT00000029501.1">
    <property type="protein sequence ID" value="ENSPSNP00000026248.1"/>
    <property type="gene ID" value="ENSPSNG00000019127.1"/>
</dbReference>
<dbReference type="SMART" id="SM00343">
    <property type="entry name" value="ZnF_C2HC"/>
    <property type="match status" value="2"/>
</dbReference>
<dbReference type="PROSITE" id="PS50158">
    <property type="entry name" value="ZF_CCHC"/>
    <property type="match status" value="1"/>
</dbReference>
<name>A0A8C9E8W1_PHOSS</name>
<dbReference type="SUPFAM" id="SSF57756">
    <property type="entry name" value="Retrovirus zinc finger-like domains"/>
    <property type="match status" value="2"/>
</dbReference>
<dbReference type="Pfam" id="PF19317">
    <property type="entry name" value="Gag_p24_C"/>
    <property type="match status" value="1"/>
</dbReference>
<dbReference type="GeneTree" id="ENSGT00940000162994"/>
<evidence type="ECO:0000313" key="7">
    <source>
        <dbReference type="Ensembl" id="ENSPSNP00000026248.1"/>
    </source>
</evidence>
<dbReference type="Pfam" id="PF14787">
    <property type="entry name" value="zf-CCHC_5"/>
    <property type="match status" value="1"/>
</dbReference>
<dbReference type="Proteomes" id="UP000694554">
    <property type="component" value="Chromosome 10"/>
</dbReference>
<dbReference type="InterPro" id="IPR010999">
    <property type="entry name" value="Retrovr_matrix"/>
</dbReference>
<accession>A0A8C9E8W1</accession>
<feature type="domain" description="CCHC-type" evidence="6">
    <location>
        <begin position="491"/>
        <end position="506"/>
    </location>
</feature>
<feature type="region of interest" description="Disordered" evidence="5">
    <location>
        <begin position="108"/>
        <end position="141"/>
    </location>
</feature>
<dbReference type="GO" id="GO:0003676">
    <property type="term" value="F:nucleic acid binding"/>
    <property type="evidence" value="ECO:0007669"/>
    <property type="project" value="InterPro"/>
</dbReference>
<dbReference type="InterPro" id="IPR008919">
    <property type="entry name" value="Retrov_capsid_N"/>
</dbReference>
<keyword evidence="1" id="KW-0479">Metal-binding</keyword>
<proteinExistence type="predicted"/>
<sequence>MGNSLSTEPSAGFHEPIQALLNSRGLKLSHKTISKLLQDIDGAAPWFAVSGSLTVPSWEKLGKDLADHHKIGELSRGTFPLWRMIHSCLRDGKCEDIVQMGRKALSIHQDSASESENIGTTVDRPKNPRKKREKQIEEKSDATPGLYPLLDEFKALYLSQDELNPKEEADLEEAAAEYERGRYGSSPCARPPFCASAGARPPFCASAKSKALTCTQTSAFIASASPGAAVREPPKCTFIPREVWSQVPTAFPVFEDPATRQRHYEMVDHKILKDLAEAARGYGITANYTLRLLQRLTRNALTPTDWHDIARACLFMGQYLDWKSIVADLAYSQARKNAANGQPAWNAEMLLGQGQWLNNQTVFPTEVYGQINQIGMQAWRALPNKGEVTGNLTKIIQGSTEPFSDFVARMMEAAGRIFGSVDDALPLVKQLLYEQSTKECRRAITPIKGKSLEAWMKMCREIGGPLSNAGLAAAVMAATNNAKPSGKSGVCFQCGRPGHIKRQCREMSKKPNMPPQKTPGTCPRCKKGKHWANECRSVKDINGQPIPSATAFADSGNAYASSSKNGMKGPRSQGPKIFGAHENVSFQPPKPRGEPRQDPQGWTSVPPPEWY</sequence>
<evidence type="ECO:0000256" key="3">
    <source>
        <dbReference type="ARBA" id="ARBA00022833"/>
    </source>
</evidence>
<dbReference type="Gene3D" id="1.10.375.10">
    <property type="entry name" value="Human Immunodeficiency Virus Type 1 Capsid Protein"/>
    <property type="match status" value="1"/>
</dbReference>
<evidence type="ECO:0000259" key="6">
    <source>
        <dbReference type="PROSITE" id="PS50158"/>
    </source>
</evidence>
<reference evidence="7" key="3">
    <citation type="submission" date="2025-09" db="UniProtKB">
        <authorList>
            <consortium name="Ensembl"/>
        </authorList>
    </citation>
    <scope>IDENTIFICATION</scope>
</reference>
<dbReference type="SUPFAM" id="SSF47943">
    <property type="entry name" value="Retrovirus capsid protein, N-terminal core domain"/>
    <property type="match status" value="1"/>
</dbReference>
<dbReference type="InterPro" id="IPR038124">
    <property type="entry name" value="B_retro_matrix_sf"/>
</dbReference>
<dbReference type="SUPFAM" id="SSF47836">
    <property type="entry name" value="Retroviral matrix proteins"/>
    <property type="match status" value="1"/>
</dbReference>
<dbReference type="InterPro" id="IPR050195">
    <property type="entry name" value="Primate_lentivir_Gag_pol-like"/>
</dbReference>
<reference evidence="7" key="2">
    <citation type="submission" date="2025-08" db="UniProtKB">
        <authorList>
            <consortium name="Ensembl"/>
        </authorList>
    </citation>
    <scope>IDENTIFICATION</scope>
</reference>
<dbReference type="GO" id="GO:0005198">
    <property type="term" value="F:structural molecule activity"/>
    <property type="evidence" value="ECO:0007669"/>
    <property type="project" value="InterPro"/>
</dbReference>
<dbReference type="Gene3D" id="4.10.60.10">
    <property type="entry name" value="Zinc finger, CCHC-type"/>
    <property type="match status" value="1"/>
</dbReference>
<protein>
    <recommendedName>
        <fullName evidence="6">CCHC-type domain-containing protein</fullName>
    </recommendedName>
</protein>
<evidence type="ECO:0000313" key="8">
    <source>
        <dbReference type="Proteomes" id="UP000694554"/>
    </source>
</evidence>
<keyword evidence="8" id="KW-1185">Reference proteome</keyword>
<keyword evidence="2 4" id="KW-0863">Zinc-finger</keyword>
<evidence type="ECO:0000256" key="2">
    <source>
        <dbReference type="ARBA" id="ARBA00022771"/>
    </source>
</evidence>
<dbReference type="Pfam" id="PF02337">
    <property type="entry name" value="Gag_p10"/>
    <property type="match status" value="1"/>
</dbReference>
<dbReference type="Pfam" id="PF00098">
    <property type="entry name" value="zf-CCHC"/>
    <property type="match status" value="1"/>
</dbReference>
<dbReference type="SUPFAM" id="SSF47353">
    <property type="entry name" value="Retrovirus capsid dimerization domain-like"/>
    <property type="match status" value="1"/>
</dbReference>
<evidence type="ECO:0000256" key="4">
    <source>
        <dbReference type="PROSITE-ProRule" id="PRU00047"/>
    </source>
</evidence>
<keyword evidence="3" id="KW-0862">Zinc</keyword>
<dbReference type="Gene3D" id="1.10.150.490">
    <property type="entry name" value="Retroviral GAG p10 protein"/>
    <property type="match status" value="1"/>
</dbReference>
<dbReference type="InterPro" id="IPR036875">
    <property type="entry name" value="Znf_CCHC_sf"/>
</dbReference>
<dbReference type="PANTHER" id="PTHR40389:SF3">
    <property type="entry name" value="IGE-BINDING PROTEIN"/>
    <property type="match status" value="1"/>
</dbReference>
<dbReference type="InterPro" id="IPR045345">
    <property type="entry name" value="Gag_p24_C"/>
</dbReference>
<dbReference type="InterPro" id="IPR003322">
    <property type="entry name" value="B_retro_matrix"/>
</dbReference>
<reference evidence="7" key="1">
    <citation type="submission" date="2019-08" db="EMBL/GenBank/DDBJ databases">
        <title>Phocoena sinus (Vaquita) genome, mPhoSin1, primary haplotype.</title>
        <authorList>
            <person name="Morin P."/>
            <person name="Mountcastle J."/>
            <person name="Fungtammasan C."/>
            <person name="Rhie A."/>
            <person name="Rojas-Bracho L."/>
            <person name="Smith C.R."/>
            <person name="Taylor B.L."/>
            <person name="Gulland F.M.D."/>
            <person name="Musser W."/>
            <person name="Houck M."/>
            <person name="Haase B."/>
            <person name="Paez S."/>
            <person name="Howe K."/>
            <person name="Torrance J."/>
            <person name="Formenti G."/>
            <person name="Phillippy A."/>
            <person name="Ryder O."/>
            <person name="Jarvis E.D."/>
            <person name="Fedrigo O."/>
        </authorList>
    </citation>
    <scope>NUCLEOTIDE SEQUENCE [LARGE SCALE GENOMIC DNA]</scope>
</reference>
<dbReference type="GO" id="GO:0008270">
    <property type="term" value="F:zinc ion binding"/>
    <property type="evidence" value="ECO:0007669"/>
    <property type="project" value="UniProtKB-KW"/>
</dbReference>
<feature type="compositionally biased region" description="Polar residues" evidence="5">
    <location>
        <begin position="108"/>
        <end position="120"/>
    </location>
</feature>
<evidence type="ECO:0000256" key="5">
    <source>
        <dbReference type="SAM" id="MobiDB-lite"/>
    </source>
</evidence>
<dbReference type="InterPro" id="IPR001878">
    <property type="entry name" value="Znf_CCHC"/>
</dbReference>